<feature type="non-terminal residue" evidence="1">
    <location>
        <position position="182"/>
    </location>
</feature>
<protein>
    <submittedName>
        <fullName evidence="1">Uncharacterized protein</fullName>
    </submittedName>
</protein>
<evidence type="ECO:0000313" key="1">
    <source>
        <dbReference type="EMBL" id="KIO02803.1"/>
    </source>
</evidence>
<dbReference type="InParanoid" id="A0A0C3J156"/>
<dbReference type="Proteomes" id="UP000054217">
    <property type="component" value="Unassembled WGS sequence"/>
</dbReference>
<accession>A0A0C3J156</accession>
<keyword evidence="2" id="KW-1185">Reference proteome</keyword>
<organism evidence="1 2">
    <name type="scientific">Pisolithus tinctorius Marx 270</name>
    <dbReference type="NCBI Taxonomy" id="870435"/>
    <lineage>
        <taxon>Eukaryota</taxon>
        <taxon>Fungi</taxon>
        <taxon>Dikarya</taxon>
        <taxon>Basidiomycota</taxon>
        <taxon>Agaricomycotina</taxon>
        <taxon>Agaricomycetes</taxon>
        <taxon>Agaricomycetidae</taxon>
        <taxon>Boletales</taxon>
        <taxon>Sclerodermatineae</taxon>
        <taxon>Pisolithaceae</taxon>
        <taxon>Pisolithus</taxon>
    </lineage>
</organism>
<dbReference type="EMBL" id="KN831980">
    <property type="protein sequence ID" value="KIO02803.1"/>
    <property type="molecule type" value="Genomic_DNA"/>
</dbReference>
<dbReference type="AlphaFoldDB" id="A0A0C3J156"/>
<proteinExistence type="predicted"/>
<dbReference type="HOGENOM" id="CLU_1485459_0_0_1"/>
<evidence type="ECO:0000313" key="2">
    <source>
        <dbReference type="Proteomes" id="UP000054217"/>
    </source>
</evidence>
<gene>
    <name evidence="1" type="ORF">M404DRAFT_1002034</name>
</gene>
<reference evidence="2" key="2">
    <citation type="submission" date="2015-01" db="EMBL/GenBank/DDBJ databases">
        <title>Evolutionary Origins and Diversification of the Mycorrhizal Mutualists.</title>
        <authorList>
            <consortium name="DOE Joint Genome Institute"/>
            <consortium name="Mycorrhizal Genomics Consortium"/>
            <person name="Kohler A."/>
            <person name="Kuo A."/>
            <person name="Nagy L.G."/>
            <person name="Floudas D."/>
            <person name="Copeland A."/>
            <person name="Barry K.W."/>
            <person name="Cichocki N."/>
            <person name="Veneault-Fourrey C."/>
            <person name="LaButti K."/>
            <person name="Lindquist E.A."/>
            <person name="Lipzen A."/>
            <person name="Lundell T."/>
            <person name="Morin E."/>
            <person name="Murat C."/>
            <person name="Riley R."/>
            <person name="Ohm R."/>
            <person name="Sun H."/>
            <person name="Tunlid A."/>
            <person name="Henrissat B."/>
            <person name="Grigoriev I.V."/>
            <person name="Hibbett D.S."/>
            <person name="Martin F."/>
        </authorList>
    </citation>
    <scope>NUCLEOTIDE SEQUENCE [LARGE SCALE GENOMIC DNA]</scope>
    <source>
        <strain evidence="2">Marx 270</strain>
    </source>
</reference>
<name>A0A0C3J156_PISTI</name>
<sequence>MCLTASEFGTMGGSKRRCETVQIIRIGSLLSSSLYQFQCACGYLISVLKVVLYTQDNASLCFVSEASCHDDTNLKKQSCKAQQRYMNPDIGQYMELVVQVVKAASETNIKQVGITDQTLRTSKFVVSLFYPKTWSARWRLTSGRQQRTSLDVDLTVRDTIEPKPNCNTCSGASSALMQDTTL</sequence>
<reference evidence="1 2" key="1">
    <citation type="submission" date="2014-04" db="EMBL/GenBank/DDBJ databases">
        <authorList>
            <consortium name="DOE Joint Genome Institute"/>
            <person name="Kuo A."/>
            <person name="Kohler A."/>
            <person name="Costa M.D."/>
            <person name="Nagy L.G."/>
            <person name="Floudas D."/>
            <person name="Copeland A."/>
            <person name="Barry K.W."/>
            <person name="Cichocki N."/>
            <person name="Veneault-Fourrey C."/>
            <person name="LaButti K."/>
            <person name="Lindquist E.A."/>
            <person name="Lipzen A."/>
            <person name="Lundell T."/>
            <person name="Morin E."/>
            <person name="Murat C."/>
            <person name="Sun H."/>
            <person name="Tunlid A."/>
            <person name="Henrissat B."/>
            <person name="Grigoriev I.V."/>
            <person name="Hibbett D.S."/>
            <person name="Martin F."/>
            <person name="Nordberg H.P."/>
            <person name="Cantor M.N."/>
            <person name="Hua S.X."/>
        </authorList>
    </citation>
    <scope>NUCLEOTIDE SEQUENCE [LARGE SCALE GENOMIC DNA]</scope>
    <source>
        <strain evidence="1 2">Marx 270</strain>
    </source>
</reference>